<feature type="region of interest" description="Disordered" evidence="1">
    <location>
        <begin position="136"/>
        <end position="155"/>
    </location>
</feature>
<gene>
    <name evidence="2" type="ORF">Tci_065121</name>
</gene>
<reference evidence="2" key="1">
    <citation type="journal article" date="2019" name="Sci. Rep.">
        <title>Draft genome of Tanacetum cinerariifolium, the natural source of mosquito coil.</title>
        <authorList>
            <person name="Yamashiro T."/>
            <person name="Shiraishi A."/>
            <person name="Satake H."/>
            <person name="Nakayama K."/>
        </authorList>
    </citation>
    <scope>NUCLEOTIDE SEQUENCE</scope>
</reference>
<name>A0A6L2P3Y4_TANCI</name>
<dbReference type="AlphaFoldDB" id="A0A6L2P3Y4"/>
<comment type="caution">
    <text evidence="2">The sequence shown here is derived from an EMBL/GenBank/DDBJ whole genome shotgun (WGS) entry which is preliminary data.</text>
</comment>
<accession>A0A6L2P3Y4</accession>
<feature type="compositionally biased region" description="Polar residues" evidence="1">
    <location>
        <begin position="372"/>
        <end position="408"/>
    </location>
</feature>
<feature type="region of interest" description="Disordered" evidence="1">
    <location>
        <begin position="363"/>
        <end position="408"/>
    </location>
</feature>
<organism evidence="2">
    <name type="scientific">Tanacetum cinerariifolium</name>
    <name type="common">Dalmatian daisy</name>
    <name type="synonym">Chrysanthemum cinerariifolium</name>
    <dbReference type="NCBI Taxonomy" id="118510"/>
    <lineage>
        <taxon>Eukaryota</taxon>
        <taxon>Viridiplantae</taxon>
        <taxon>Streptophyta</taxon>
        <taxon>Embryophyta</taxon>
        <taxon>Tracheophyta</taxon>
        <taxon>Spermatophyta</taxon>
        <taxon>Magnoliopsida</taxon>
        <taxon>eudicotyledons</taxon>
        <taxon>Gunneridae</taxon>
        <taxon>Pentapetalae</taxon>
        <taxon>asterids</taxon>
        <taxon>campanulids</taxon>
        <taxon>Asterales</taxon>
        <taxon>Asteraceae</taxon>
        <taxon>Asteroideae</taxon>
        <taxon>Anthemideae</taxon>
        <taxon>Anthemidinae</taxon>
        <taxon>Tanacetum</taxon>
    </lineage>
</organism>
<feature type="region of interest" description="Disordered" evidence="1">
    <location>
        <begin position="470"/>
        <end position="492"/>
    </location>
</feature>
<dbReference type="EMBL" id="BKCJ010010787">
    <property type="protein sequence ID" value="GEU93143.1"/>
    <property type="molecule type" value="Genomic_DNA"/>
</dbReference>
<protein>
    <submittedName>
        <fullName evidence="2">Uncharacterized protein</fullName>
    </submittedName>
</protein>
<proteinExistence type="predicted"/>
<feature type="compositionally biased region" description="Polar residues" evidence="1">
    <location>
        <begin position="136"/>
        <end position="154"/>
    </location>
</feature>
<evidence type="ECO:0000313" key="2">
    <source>
        <dbReference type="EMBL" id="GEU93143.1"/>
    </source>
</evidence>
<sequence length="492" mass="55748">MSNTNATMPTQTSKVLHNDTVSSCSTSKVQEKTQLSRSRCMHSFREVKSQFKFLTETLQGFEFKECMQKYTTFNAQSFRDAMIKNMDFIMQYMLETILYQQEIQQLLNEKKLQTQEVQSNTVQELKVDPIVMENTCSGKENSNSETASINSVKESSFDSETKDVHAIKYTIGTKSEVQDKSSRPGNETDTDDAYIRPIYDEEPMAEVQFTLECNIFSTRQQHTEQPEIINEAQIEEKVFAIAALKNELRKSKANSMDTKFSKTSVLGKSFLQSLRNQSVVRQSNAFKSERPQISKPRVASQIDVRNDLSKPVTQHYLPKRKESAFAKPNHMIASSSSRNRSKNMPCFSSNDMVHNHYLKEATTNTQEKDMNSKSSVMHVTSTQSTTKGSTPKPRSNNQTSRSLHASKSSCVTISAVPKADHSKNSSPFLDSKHFVCSTCQKGVFNANHDACITTLLKEVISHAKIQSYKTTNNNKPVDQKRHTQKPSRQIIT</sequence>
<evidence type="ECO:0000256" key="1">
    <source>
        <dbReference type="SAM" id="MobiDB-lite"/>
    </source>
</evidence>